<proteinExistence type="predicted"/>
<sequence>VDQFLREAIQNPRERLSKNSLGFLDLGISVWNKNGR</sequence>
<evidence type="ECO:0000313" key="2">
    <source>
        <dbReference type="Proteomes" id="UP000593575"/>
    </source>
</evidence>
<dbReference type="AlphaFoldDB" id="A0A7J9K5D3"/>
<keyword evidence="2" id="KW-1185">Reference proteome</keyword>
<gene>
    <name evidence="1" type="ORF">Goarm_003987</name>
</gene>
<name>A0A7J9K5D3_9ROSI</name>
<reference evidence="1 2" key="1">
    <citation type="journal article" date="2019" name="Genome Biol. Evol.">
        <title>Insights into the evolution of the New World diploid cottons (Gossypium, subgenus Houzingenia) based on genome sequencing.</title>
        <authorList>
            <person name="Grover C.E."/>
            <person name="Arick M.A. 2nd"/>
            <person name="Thrash A."/>
            <person name="Conover J.L."/>
            <person name="Sanders W.S."/>
            <person name="Peterson D.G."/>
            <person name="Frelichowski J.E."/>
            <person name="Scheffler J.A."/>
            <person name="Scheffler B.E."/>
            <person name="Wendel J.F."/>
        </authorList>
    </citation>
    <scope>NUCLEOTIDE SEQUENCE [LARGE SCALE GENOMIC DNA]</scope>
    <source>
        <strain evidence="1">6</strain>
        <tissue evidence="1">Leaf</tissue>
    </source>
</reference>
<dbReference type="Proteomes" id="UP000593575">
    <property type="component" value="Unassembled WGS sequence"/>
</dbReference>
<protein>
    <submittedName>
        <fullName evidence="1">Uncharacterized protein</fullName>
    </submittedName>
</protein>
<comment type="caution">
    <text evidence="1">The sequence shown here is derived from an EMBL/GenBank/DDBJ whole genome shotgun (WGS) entry which is preliminary data.</text>
</comment>
<accession>A0A7J9K5D3</accession>
<dbReference type="EMBL" id="JABFAE010000011">
    <property type="protein sequence ID" value="MBA0841499.1"/>
    <property type="molecule type" value="Genomic_DNA"/>
</dbReference>
<organism evidence="1 2">
    <name type="scientific">Gossypium armourianum</name>
    <dbReference type="NCBI Taxonomy" id="34283"/>
    <lineage>
        <taxon>Eukaryota</taxon>
        <taxon>Viridiplantae</taxon>
        <taxon>Streptophyta</taxon>
        <taxon>Embryophyta</taxon>
        <taxon>Tracheophyta</taxon>
        <taxon>Spermatophyta</taxon>
        <taxon>Magnoliopsida</taxon>
        <taxon>eudicotyledons</taxon>
        <taxon>Gunneridae</taxon>
        <taxon>Pentapetalae</taxon>
        <taxon>rosids</taxon>
        <taxon>malvids</taxon>
        <taxon>Malvales</taxon>
        <taxon>Malvaceae</taxon>
        <taxon>Malvoideae</taxon>
        <taxon>Gossypium</taxon>
    </lineage>
</organism>
<evidence type="ECO:0000313" key="1">
    <source>
        <dbReference type="EMBL" id="MBA0841499.1"/>
    </source>
</evidence>
<feature type="non-terminal residue" evidence="1">
    <location>
        <position position="1"/>
    </location>
</feature>